<evidence type="ECO:0000256" key="12">
    <source>
        <dbReference type="SAM" id="Phobius"/>
    </source>
</evidence>
<evidence type="ECO:0000256" key="9">
    <source>
        <dbReference type="ARBA" id="ARBA00023136"/>
    </source>
</evidence>
<keyword evidence="13" id="KW-0496">Mitochondrion</keyword>
<evidence type="ECO:0000256" key="7">
    <source>
        <dbReference type="ARBA" id="ARBA00022989"/>
    </source>
</evidence>
<dbReference type="GO" id="GO:0005743">
    <property type="term" value="C:mitochondrial inner membrane"/>
    <property type="evidence" value="ECO:0007669"/>
    <property type="project" value="UniProtKB-SubCell"/>
</dbReference>
<evidence type="ECO:0000256" key="10">
    <source>
        <dbReference type="ARBA" id="ARBA00023310"/>
    </source>
</evidence>
<dbReference type="PROSITE" id="PS00449">
    <property type="entry name" value="ATPASE_A"/>
    <property type="match status" value="1"/>
</dbReference>
<dbReference type="GO" id="GO:0045259">
    <property type="term" value="C:proton-transporting ATP synthase complex"/>
    <property type="evidence" value="ECO:0007669"/>
    <property type="project" value="UniProtKB-KW"/>
</dbReference>
<dbReference type="InterPro" id="IPR023011">
    <property type="entry name" value="ATP_synth_F0_asu_AS"/>
</dbReference>
<dbReference type="AlphaFoldDB" id="A0A2S1TM97"/>
<dbReference type="EMBL" id="MF361126">
    <property type="protein sequence ID" value="AWI62641.1"/>
    <property type="molecule type" value="Genomic_DNA"/>
</dbReference>
<keyword evidence="3" id="KW-0813">Transport</keyword>
<keyword evidence="7 12" id="KW-1133">Transmembrane helix</keyword>
<dbReference type="Gene3D" id="1.20.120.220">
    <property type="entry name" value="ATP synthase, F0 complex, subunit A"/>
    <property type="match status" value="1"/>
</dbReference>
<keyword evidence="5 12" id="KW-0812">Transmembrane</keyword>
<evidence type="ECO:0000256" key="3">
    <source>
        <dbReference type="ARBA" id="ARBA00022448"/>
    </source>
</evidence>
<evidence type="ECO:0000256" key="11">
    <source>
        <dbReference type="RuleBase" id="RU004450"/>
    </source>
</evidence>
<feature type="transmembrane region" description="Helical" evidence="12">
    <location>
        <begin position="164"/>
        <end position="183"/>
    </location>
</feature>
<dbReference type="PANTHER" id="PTHR11410:SF0">
    <property type="entry name" value="ATP SYNTHASE SUBUNIT A"/>
    <property type="match status" value="1"/>
</dbReference>
<keyword evidence="10" id="KW-0066">ATP synthesis</keyword>
<feature type="transmembrane region" description="Helical" evidence="12">
    <location>
        <begin position="98"/>
        <end position="117"/>
    </location>
</feature>
<feature type="transmembrane region" description="Helical" evidence="12">
    <location>
        <begin position="66"/>
        <end position="91"/>
    </location>
</feature>
<geneLocation type="mitochondrion" evidence="13"/>
<feature type="transmembrane region" description="Helical" evidence="12">
    <location>
        <begin position="21"/>
        <end position="46"/>
    </location>
</feature>
<comment type="subcellular location">
    <subcellularLocation>
        <location evidence="1">Membrane</location>
        <topology evidence="1">Multi-pass membrane protein</topology>
    </subcellularLocation>
    <subcellularLocation>
        <location evidence="11">Mitochondrion inner membrane</location>
        <topology evidence="11">Multi-pass membrane protein</topology>
    </subcellularLocation>
</comment>
<evidence type="ECO:0000256" key="6">
    <source>
        <dbReference type="ARBA" id="ARBA00022781"/>
    </source>
</evidence>
<name>A0A2S1TM97_9CRUS</name>
<keyword evidence="9 12" id="KW-0472">Membrane</keyword>
<dbReference type="SUPFAM" id="SSF81336">
    <property type="entry name" value="F1F0 ATP synthase subunit A"/>
    <property type="match status" value="1"/>
</dbReference>
<dbReference type="InterPro" id="IPR035908">
    <property type="entry name" value="F0_ATP_A_sf"/>
</dbReference>
<feature type="transmembrane region" description="Helical" evidence="12">
    <location>
        <begin position="195"/>
        <end position="217"/>
    </location>
</feature>
<evidence type="ECO:0000256" key="4">
    <source>
        <dbReference type="ARBA" id="ARBA00022547"/>
    </source>
</evidence>
<evidence type="ECO:0000256" key="2">
    <source>
        <dbReference type="ARBA" id="ARBA00006810"/>
    </source>
</evidence>
<evidence type="ECO:0000313" key="13">
    <source>
        <dbReference type="EMBL" id="AWI62641.1"/>
    </source>
</evidence>
<evidence type="ECO:0000256" key="1">
    <source>
        <dbReference type="ARBA" id="ARBA00004141"/>
    </source>
</evidence>
<proteinExistence type="inferred from homology"/>
<keyword evidence="8" id="KW-0406">Ion transport</keyword>
<dbReference type="GO" id="GO:0046933">
    <property type="term" value="F:proton-transporting ATP synthase activity, rotational mechanism"/>
    <property type="evidence" value="ECO:0007669"/>
    <property type="project" value="TreeGrafter"/>
</dbReference>
<protein>
    <recommendedName>
        <fullName evidence="11">ATP synthase subunit a</fullName>
    </recommendedName>
</protein>
<dbReference type="InterPro" id="IPR045083">
    <property type="entry name" value="ATP_synth_F0_asu_bact/mt"/>
</dbReference>
<accession>A0A2S1TM97</accession>
<comment type="similarity">
    <text evidence="2">Belongs to the ATPase A chain family.</text>
</comment>
<gene>
    <name evidence="13" type="primary">ATP6</name>
</gene>
<keyword evidence="4" id="KW-0138">CF(0)</keyword>
<dbReference type="Pfam" id="PF00119">
    <property type="entry name" value="ATP-synt_A"/>
    <property type="match status" value="1"/>
</dbReference>
<organism evidence="13">
    <name type="scientific">Epimeria frankei</name>
    <dbReference type="NCBI Taxonomy" id="2184360"/>
    <lineage>
        <taxon>Eukaryota</taxon>
        <taxon>Metazoa</taxon>
        <taxon>Ecdysozoa</taxon>
        <taxon>Arthropoda</taxon>
        <taxon>Crustacea</taxon>
        <taxon>Multicrustacea</taxon>
        <taxon>Malacostraca</taxon>
        <taxon>Eumalacostraca</taxon>
        <taxon>Peracarida</taxon>
        <taxon>Amphipoda</taxon>
        <taxon>Amphilochidea</taxon>
        <taxon>Amphilochida</taxon>
        <taxon>Amphilochidira</taxon>
        <taxon>Iphimedioidea</taxon>
        <taxon>Epimeriidae</taxon>
        <taxon>Epimeria</taxon>
    </lineage>
</organism>
<evidence type="ECO:0000256" key="8">
    <source>
        <dbReference type="ARBA" id="ARBA00023065"/>
    </source>
</evidence>
<keyword evidence="6" id="KW-0375">Hydrogen ion transport</keyword>
<dbReference type="InterPro" id="IPR000568">
    <property type="entry name" value="ATP_synth_F0_asu"/>
</dbReference>
<reference evidence="13" key="1">
    <citation type="journal article" date="2018" name="Sci. Rep.">
        <title>Cryptic species in a well-known habitat: applying taxonomics to the amphipod genus Epimeria (Crustacea, Peracarida).</title>
        <authorList>
            <person name="Beermann J."/>
            <person name="Westbury M.V."/>
            <person name="Hofreiter M."/>
            <person name="Hilgers L."/>
            <person name="Deister F."/>
            <person name="Neumann H."/>
            <person name="Raupach M.J."/>
        </authorList>
    </citation>
    <scope>NUCLEOTIDE SEQUENCE</scope>
</reference>
<evidence type="ECO:0000256" key="5">
    <source>
        <dbReference type="ARBA" id="ARBA00022692"/>
    </source>
</evidence>
<dbReference type="CDD" id="cd00310">
    <property type="entry name" value="ATP-synt_Fo_a_6"/>
    <property type="match status" value="1"/>
</dbReference>
<sequence length="223" mass="25415">MMTNLFSIFDPSTPNFLSSNWMALFIFLFNLPAFIWLIPNRTWFLFNNIYSYLYSEFQPLIKKSPFILIMPLTFFMYIMINNLMGLFPYIFTPSSHMIFTLTLALPTWLALMIYGWLNNTHNLLAHLVPQGTPTLLMPFMVLIETISSLIRPITLSIRLAANMIAGHLLITLLSSAFLGAPFISTPILLMAQVSLTLLELAVAFIQAYVFTVLVTLYSAELAH</sequence>
<dbReference type="PRINTS" id="PR00123">
    <property type="entry name" value="ATPASEA"/>
</dbReference>
<dbReference type="PANTHER" id="PTHR11410">
    <property type="entry name" value="ATP SYNTHASE SUBUNIT A"/>
    <property type="match status" value="1"/>
</dbReference>
<dbReference type="NCBIfam" id="TIGR01131">
    <property type="entry name" value="ATP_synt_6_or_A"/>
    <property type="match status" value="1"/>
</dbReference>